<feature type="compositionally biased region" description="Basic and acidic residues" evidence="2">
    <location>
        <begin position="160"/>
        <end position="171"/>
    </location>
</feature>
<feature type="region of interest" description="Disordered" evidence="2">
    <location>
        <begin position="1"/>
        <end position="277"/>
    </location>
</feature>
<feature type="non-terminal residue" evidence="3">
    <location>
        <position position="1"/>
    </location>
</feature>
<dbReference type="AlphaFoldDB" id="A0A1B6G2T0"/>
<gene>
    <name evidence="3" type="ORF">g.39091</name>
</gene>
<protein>
    <submittedName>
        <fullName evidence="3">Uncharacterized protein</fullName>
    </submittedName>
</protein>
<dbReference type="PANTHER" id="PTHR10380:SF2">
    <property type="entry name" value="AGAP003037-PA"/>
    <property type="match status" value="1"/>
</dbReference>
<keyword evidence="1" id="KW-0193">Cuticle</keyword>
<organism evidence="3">
    <name type="scientific">Cuerna arida</name>
    <dbReference type="NCBI Taxonomy" id="1464854"/>
    <lineage>
        <taxon>Eukaryota</taxon>
        <taxon>Metazoa</taxon>
        <taxon>Ecdysozoa</taxon>
        <taxon>Arthropoda</taxon>
        <taxon>Hexapoda</taxon>
        <taxon>Insecta</taxon>
        <taxon>Pterygota</taxon>
        <taxon>Neoptera</taxon>
        <taxon>Paraneoptera</taxon>
        <taxon>Hemiptera</taxon>
        <taxon>Auchenorrhyncha</taxon>
        <taxon>Membracoidea</taxon>
        <taxon>Cicadellidae</taxon>
        <taxon>Cicadellinae</taxon>
        <taxon>Proconiini</taxon>
        <taxon>Cuerna</taxon>
    </lineage>
</organism>
<dbReference type="PANTHER" id="PTHR10380">
    <property type="entry name" value="CUTICLE PROTEIN"/>
    <property type="match status" value="1"/>
</dbReference>
<dbReference type="InterPro" id="IPR000618">
    <property type="entry name" value="Insect_cuticle"/>
</dbReference>
<evidence type="ECO:0000256" key="2">
    <source>
        <dbReference type="SAM" id="MobiDB-lite"/>
    </source>
</evidence>
<dbReference type="PROSITE" id="PS51155">
    <property type="entry name" value="CHIT_BIND_RR_2"/>
    <property type="match status" value="1"/>
</dbReference>
<evidence type="ECO:0000313" key="3">
    <source>
        <dbReference type="EMBL" id="JAS56745.1"/>
    </source>
</evidence>
<feature type="compositionally biased region" description="Polar residues" evidence="2">
    <location>
        <begin position="185"/>
        <end position="194"/>
    </location>
</feature>
<evidence type="ECO:0000256" key="1">
    <source>
        <dbReference type="PROSITE-ProRule" id="PRU00497"/>
    </source>
</evidence>
<dbReference type="InterPro" id="IPR050468">
    <property type="entry name" value="Cuticle_Struct_Prot"/>
</dbReference>
<accession>A0A1B6G2T0</accession>
<feature type="compositionally biased region" description="Low complexity" evidence="2">
    <location>
        <begin position="130"/>
        <end position="143"/>
    </location>
</feature>
<dbReference type="GO" id="GO:0008010">
    <property type="term" value="F:structural constituent of chitin-based larval cuticle"/>
    <property type="evidence" value="ECO:0007669"/>
    <property type="project" value="TreeGrafter"/>
</dbReference>
<feature type="compositionally biased region" description="Low complexity" evidence="2">
    <location>
        <begin position="69"/>
        <end position="91"/>
    </location>
</feature>
<sequence>AATTNNNAQSRRAQYDGYDSAPSPPRLVIPGAVSLGPAPGPGPARRVGRPQGRRQQVIQAEPEQRLRSRPPGRSSRLPLSSAPIAPSAPQFYSPPPPSPTIQQRPLLQLEDIPPRPVNEESEDDYEEDSPSFTSFSPAPAAPTTTPPPPPPPQRPAPSFRPDRPPVFRPERPALLPTPAPELNFVSPSRQQLRPTAQPEEDDFQRKPQYNRVDQQYPQRNKVRPTQAPEEPQYTRQSQSQYNRAQAVVRAPQKPVYSSGKLQDDEKPLRQYQRPKKPVAQVLRRYREDNPDGSITWGFENDDGSFKEETIGTDCVTYGKYGYIDPDGTRREYSYSTGIPCDKEKDSQEQGSEGYIDYAENKYVLPNGDSIDLNNMVKNRARKPISTSQYRN</sequence>
<feature type="compositionally biased region" description="Pro residues" evidence="2">
    <location>
        <begin position="144"/>
        <end position="155"/>
    </location>
</feature>
<name>A0A1B6G2T0_9HEMI</name>
<feature type="region of interest" description="Disordered" evidence="2">
    <location>
        <begin position="368"/>
        <end position="391"/>
    </location>
</feature>
<feature type="compositionally biased region" description="Acidic residues" evidence="2">
    <location>
        <begin position="119"/>
        <end position="129"/>
    </location>
</feature>
<dbReference type="PRINTS" id="PR01217">
    <property type="entry name" value="PRICHEXTENSN"/>
</dbReference>
<feature type="compositionally biased region" description="Polar residues" evidence="2">
    <location>
        <begin position="1"/>
        <end position="12"/>
    </location>
</feature>
<feature type="compositionally biased region" description="Polar residues" evidence="2">
    <location>
        <begin position="233"/>
        <end position="243"/>
    </location>
</feature>
<dbReference type="GO" id="GO:0062129">
    <property type="term" value="C:chitin-based extracellular matrix"/>
    <property type="evidence" value="ECO:0007669"/>
    <property type="project" value="TreeGrafter"/>
</dbReference>
<reference evidence="3" key="1">
    <citation type="submission" date="2015-11" db="EMBL/GenBank/DDBJ databases">
        <title>De novo transcriptome assembly of four potential Pierce s Disease insect vectors from Arizona vineyards.</title>
        <authorList>
            <person name="Tassone E.E."/>
        </authorList>
    </citation>
    <scope>NUCLEOTIDE SEQUENCE</scope>
</reference>
<dbReference type="EMBL" id="GECZ01013024">
    <property type="protein sequence ID" value="JAS56745.1"/>
    <property type="molecule type" value="Transcribed_RNA"/>
</dbReference>
<proteinExistence type="predicted"/>